<dbReference type="SUPFAM" id="SSF55486">
    <property type="entry name" value="Metalloproteases ('zincins'), catalytic domain"/>
    <property type="match status" value="1"/>
</dbReference>
<evidence type="ECO:0000256" key="6">
    <source>
        <dbReference type="RuleBase" id="RU003435"/>
    </source>
</evidence>
<dbReference type="Gene3D" id="1.20.140.70">
    <property type="entry name" value="Oligopeptidase f, N-terminal domain"/>
    <property type="match status" value="1"/>
</dbReference>
<dbReference type="Proteomes" id="UP001501166">
    <property type="component" value="Unassembled WGS sequence"/>
</dbReference>
<name>A0ABP3GUD1_9LACT</name>
<dbReference type="InterPro" id="IPR001567">
    <property type="entry name" value="Pept_M3A_M3B_dom"/>
</dbReference>
<keyword evidence="4 6" id="KW-0862">Zinc</keyword>
<dbReference type="InterPro" id="IPR001333">
    <property type="entry name" value="Peptidase_M32_Taq"/>
</dbReference>
<dbReference type="InterPro" id="IPR034006">
    <property type="entry name" value="M3B_PepF_2"/>
</dbReference>
<dbReference type="Pfam" id="PF01432">
    <property type="entry name" value="Peptidase_M3"/>
    <property type="match status" value="1"/>
</dbReference>
<evidence type="ECO:0000313" key="10">
    <source>
        <dbReference type="Proteomes" id="UP001501166"/>
    </source>
</evidence>
<feature type="domain" description="Peptidase M3A/M3B catalytic" evidence="7">
    <location>
        <begin position="204"/>
        <end position="581"/>
    </location>
</feature>
<dbReference type="CDD" id="cd09607">
    <property type="entry name" value="M3B_PepF"/>
    <property type="match status" value="1"/>
</dbReference>
<dbReference type="InterPro" id="IPR011977">
    <property type="entry name" value="Pept_M3B_clade3"/>
</dbReference>
<dbReference type="RefSeq" id="WP_343753105.1">
    <property type="nucleotide sequence ID" value="NZ_BAAACW010000017.1"/>
</dbReference>
<protein>
    <submittedName>
        <fullName evidence="9">M3 family oligoendopeptidase</fullName>
    </submittedName>
</protein>
<dbReference type="NCBIfam" id="TIGR02290">
    <property type="entry name" value="M3_fam_3"/>
    <property type="match status" value="1"/>
</dbReference>
<sequence>MTNNMKWDMESVFKGGSRSEDLQEKMTLLGKAIESTLDLIQQWSFEEDKPEYNQLHTFLNERERIFDGLAEAGTFARGLASADSKDTHAAKVVNQLSQVGSQLSEVETLFMKKIKDIPQSEWNDLVALDAFKQSAFPLNEKREQGQKLLSEKEEKVIQQLSLDGIQGFGNMYQSLVASVKVPFEEDGKVSYLSAGQAANKLSGSPDPKVRHQMLDVWEKAWKEKAPLFSDTLNHLAGFRLQTYKLRGEDDFMNPPLEYNRMKKETLDTMWNTITENKPRVVDFLNRKAKLMNQEKLTWADVTAPVSVGSYVPKKYSFEEAQDFIVENFGTFSTEMKDLAQKSFDENWVEAEDRDGKRPGAYCANLPESKQSRIFMTFSGTANNVSTLAHELGHAFHSHVMRDLPLLNRRYAMNVAETASTFCELLVSDATVEAAASKEEKIALLDSKISRAAVMFMDIHSRYLFETRFYEKRQQGLVDEEELCQLMEEAQKEAFQNALENYHPMFWASKLHFYSTGISFYNFPYTFGFLFSLGIYSKAKQEGPSFETNYRNLLRDTASMTTEDLAAKHLDVNLTLPDFWQSAIDEVLKDIDDYMTLTEELAKEK</sequence>
<keyword evidence="2 6" id="KW-0479">Metal-binding</keyword>
<evidence type="ECO:0000256" key="4">
    <source>
        <dbReference type="ARBA" id="ARBA00022833"/>
    </source>
</evidence>
<keyword evidence="10" id="KW-1185">Reference proteome</keyword>
<evidence type="ECO:0000259" key="8">
    <source>
        <dbReference type="Pfam" id="PF08439"/>
    </source>
</evidence>
<dbReference type="InterPro" id="IPR042088">
    <property type="entry name" value="OligoPept_F_C"/>
</dbReference>
<comment type="caution">
    <text evidence="9">The sequence shown here is derived from an EMBL/GenBank/DDBJ whole genome shotgun (WGS) entry which is preliminary data.</text>
</comment>
<keyword evidence="1 6" id="KW-0645">Protease</keyword>
<feature type="domain" description="Oligopeptidase F N-terminal" evidence="8">
    <location>
        <begin position="114"/>
        <end position="179"/>
    </location>
</feature>
<comment type="similarity">
    <text evidence="6">Belongs to the peptidase M3 family.</text>
</comment>
<evidence type="ECO:0000256" key="2">
    <source>
        <dbReference type="ARBA" id="ARBA00022723"/>
    </source>
</evidence>
<dbReference type="PANTHER" id="PTHR34217:SF1">
    <property type="entry name" value="CARBOXYPEPTIDASE 1"/>
    <property type="match status" value="1"/>
</dbReference>
<gene>
    <name evidence="9" type="ORF">GCM10008932_02060</name>
</gene>
<evidence type="ECO:0000256" key="5">
    <source>
        <dbReference type="ARBA" id="ARBA00023049"/>
    </source>
</evidence>
<dbReference type="PANTHER" id="PTHR34217">
    <property type="entry name" value="METAL-DEPENDENT CARBOXYPEPTIDASE"/>
    <property type="match status" value="1"/>
</dbReference>
<proteinExistence type="inferred from homology"/>
<evidence type="ECO:0000313" key="9">
    <source>
        <dbReference type="EMBL" id="GAA0352658.1"/>
    </source>
</evidence>
<organism evidence="9 10">
    <name type="scientific">Alkalibacterium iburiense</name>
    <dbReference type="NCBI Taxonomy" id="290589"/>
    <lineage>
        <taxon>Bacteria</taxon>
        <taxon>Bacillati</taxon>
        <taxon>Bacillota</taxon>
        <taxon>Bacilli</taxon>
        <taxon>Lactobacillales</taxon>
        <taxon>Carnobacteriaceae</taxon>
        <taxon>Alkalibacterium</taxon>
    </lineage>
</organism>
<evidence type="ECO:0000259" key="7">
    <source>
        <dbReference type="Pfam" id="PF01432"/>
    </source>
</evidence>
<reference evidence="10" key="1">
    <citation type="journal article" date="2019" name="Int. J. Syst. Evol. Microbiol.">
        <title>The Global Catalogue of Microorganisms (GCM) 10K type strain sequencing project: providing services to taxonomists for standard genome sequencing and annotation.</title>
        <authorList>
            <consortium name="The Broad Institute Genomics Platform"/>
            <consortium name="The Broad Institute Genome Sequencing Center for Infectious Disease"/>
            <person name="Wu L."/>
            <person name="Ma J."/>
        </authorList>
    </citation>
    <scope>NUCLEOTIDE SEQUENCE [LARGE SCALE GENOMIC DNA]</scope>
    <source>
        <strain evidence="10">JCM 12662</strain>
    </source>
</reference>
<dbReference type="InterPro" id="IPR013647">
    <property type="entry name" value="OligopepF_N_dom"/>
</dbReference>
<dbReference type="Pfam" id="PF08439">
    <property type="entry name" value="Peptidase_M3_N"/>
    <property type="match status" value="1"/>
</dbReference>
<accession>A0ABP3GUD1</accession>
<dbReference type="EMBL" id="BAAACW010000017">
    <property type="protein sequence ID" value="GAA0352658.1"/>
    <property type="molecule type" value="Genomic_DNA"/>
</dbReference>
<dbReference type="Gene3D" id="1.10.1370.20">
    <property type="entry name" value="Oligoendopeptidase f, C-terminal domain"/>
    <property type="match status" value="1"/>
</dbReference>
<evidence type="ECO:0000256" key="3">
    <source>
        <dbReference type="ARBA" id="ARBA00022801"/>
    </source>
</evidence>
<evidence type="ECO:0000256" key="1">
    <source>
        <dbReference type="ARBA" id="ARBA00022670"/>
    </source>
</evidence>
<keyword evidence="5 6" id="KW-0482">Metalloprotease</keyword>
<keyword evidence="3 6" id="KW-0378">Hydrolase</keyword>
<comment type="cofactor">
    <cofactor evidence="6">
        <name>Zn(2+)</name>
        <dbReference type="ChEBI" id="CHEBI:29105"/>
    </cofactor>
    <text evidence="6">Binds 1 zinc ion.</text>
</comment>